<evidence type="ECO:0000256" key="1">
    <source>
        <dbReference type="ARBA" id="ARBA00023180"/>
    </source>
</evidence>
<dbReference type="SMART" id="SM00813">
    <property type="entry name" value="Alpha-L-AF_C"/>
    <property type="match status" value="1"/>
</dbReference>
<dbReference type="AlphaFoldDB" id="B5I5X7"/>
<dbReference type="Gene3D" id="2.60.40.1180">
    <property type="entry name" value="Golgi alpha-mannosidase II"/>
    <property type="match status" value="1"/>
</dbReference>
<dbReference type="eggNOG" id="COG3534">
    <property type="taxonomic scope" value="Bacteria"/>
</dbReference>
<dbReference type="Proteomes" id="UP000002785">
    <property type="component" value="Chromosome"/>
</dbReference>
<dbReference type="GO" id="GO:0046373">
    <property type="term" value="P:L-arabinose metabolic process"/>
    <property type="evidence" value="ECO:0007669"/>
    <property type="project" value="InterPro"/>
</dbReference>
<organism evidence="3 4">
    <name type="scientific">Streptomyces sviceus (strain ATCC 29083 / DSM 924 / JCM 4929 / NBRC 13980 / NCIMB 11184 / NRRL 5439 / UC 5370)</name>
    <dbReference type="NCBI Taxonomy" id="463191"/>
    <lineage>
        <taxon>Bacteria</taxon>
        <taxon>Bacillati</taxon>
        <taxon>Actinomycetota</taxon>
        <taxon>Actinomycetes</taxon>
        <taxon>Kitasatosporales</taxon>
        <taxon>Streptomycetaceae</taxon>
        <taxon>Streptomyces</taxon>
    </lineage>
</organism>
<dbReference type="Pfam" id="PF06964">
    <property type="entry name" value="Alpha-L-AF_C"/>
    <property type="match status" value="1"/>
</dbReference>
<dbReference type="PANTHER" id="PTHR31776">
    <property type="entry name" value="ALPHA-L-ARABINOFURANOSIDASE 1"/>
    <property type="match status" value="1"/>
</dbReference>
<keyword evidence="4" id="KW-1185">Reference proteome</keyword>
<dbReference type="InterPro" id="IPR013780">
    <property type="entry name" value="Glyco_hydro_b"/>
</dbReference>
<name>B5I5X7_STRX2</name>
<dbReference type="GO" id="GO:0046556">
    <property type="term" value="F:alpha-L-arabinofuranosidase activity"/>
    <property type="evidence" value="ECO:0007669"/>
    <property type="project" value="InterPro"/>
</dbReference>
<reference evidence="3" key="1">
    <citation type="submission" date="2009-10" db="EMBL/GenBank/DDBJ databases">
        <title>The genome sequence of Streptomyces sviceus strain ATCC 29083.</title>
        <authorList>
            <consortium name="The Broad Institute Genome Sequencing Platform"/>
            <consortium name="Broad Institute Microbial Sequencing Center"/>
            <person name="Fischbach M."/>
            <person name="Godfrey P."/>
            <person name="Ward D."/>
            <person name="Young S."/>
            <person name="Zeng Q."/>
            <person name="Koehrsen M."/>
            <person name="Alvarado L."/>
            <person name="Berlin A.M."/>
            <person name="Bochicchio J."/>
            <person name="Borenstein D."/>
            <person name="Chapman S.B."/>
            <person name="Chen Z."/>
            <person name="Engels R."/>
            <person name="Freedman E."/>
            <person name="Gellesch M."/>
            <person name="Goldberg J."/>
            <person name="Griggs A."/>
            <person name="Gujja S."/>
            <person name="Heilman E.R."/>
            <person name="Heiman D.I."/>
            <person name="Hepburn T.A."/>
            <person name="Howarth C."/>
            <person name="Jen D."/>
            <person name="Larson L."/>
            <person name="Lewis B."/>
            <person name="Mehta T."/>
            <person name="Park D."/>
            <person name="Pearson M."/>
            <person name="Richards J."/>
            <person name="Roberts A."/>
            <person name="Saif S."/>
            <person name="Shea T.D."/>
            <person name="Shenoy N."/>
            <person name="Sisk P."/>
            <person name="Stolte C."/>
            <person name="Sykes S.N."/>
            <person name="Thomson T."/>
            <person name="Walk T."/>
            <person name="White J."/>
            <person name="Yandava C."/>
            <person name="Straight P."/>
            <person name="Clardy J."/>
            <person name="Hung D."/>
            <person name="Kolter R."/>
            <person name="Mekalanos J."/>
            <person name="Walker S."/>
            <person name="Walsh C.T."/>
            <person name="Wieland-Brown L.C."/>
            <person name="Haas B."/>
            <person name="Nusbaum C."/>
            <person name="Birren B."/>
        </authorList>
    </citation>
    <scope>NUCLEOTIDE SEQUENCE [LARGE SCALE GENOMIC DNA]</scope>
    <source>
        <strain evidence="3">ATCC 29083</strain>
    </source>
</reference>
<gene>
    <name evidence="3" type="ORF">SSEG_10102</name>
</gene>
<evidence type="ECO:0000313" key="3">
    <source>
        <dbReference type="EMBL" id="EDY60482.1"/>
    </source>
</evidence>
<dbReference type="InterPro" id="IPR051563">
    <property type="entry name" value="Glycosyl_Hydrolase_51"/>
</dbReference>
<proteinExistence type="predicted"/>
<dbReference type="PANTHER" id="PTHR31776:SF0">
    <property type="entry name" value="ALPHA-L-ARABINOFURANOSIDASE 1"/>
    <property type="match status" value="1"/>
</dbReference>
<evidence type="ECO:0000259" key="2">
    <source>
        <dbReference type="SMART" id="SM00813"/>
    </source>
</evidence>
<dbReference type="InterPro" id="IPR010720">
    <property type="entry name" value="Alpha-L-AF_C"/>
</dbReference>
<accession>B5I5X7</accession>
<dbReference type="HOGENOM" id="CLU_1926455_0_0_11"/>
<feature type="domain" description="Alpha-L-arabinofuranosidase C-terminal" evidence="2">
    <location>
        <begin position="3"/>
        <end position="131"/>
    </location>
</feature>
<sequence length="131" mass="14207">MNAALGDAAWPAGLIRNSDQVLMECYAPLFSPVKNNVWATDLIAYDNLTSYVSFSYWAQQMLTSRLGETVLPATARALPGLATVATRSGKRLYLAVVNYGTEKVEVPVKLQGLAKGVKRSATVTVLERTLT</sequence>
<protein>
    <submittedName>
        <fullName evidence="3">Alpha-N-arabinofuranosidase</fullName>
    </submittedName>
</protein>
<dbReference type="RefSeq" id="WP_007381620.1">
    <property type="nucleotide sequence ID" value="NZ_CM000951.1"/>
</dbReference>
<keyword evidence="1" id="KW-0325">Glycoprotein</keyword>
<dbReference type="EMBL" id="CM000951">
    <property type="protein sequence ID" value="EDY60482.1"/>
    <property type="molecule type" value="Genomic_DNA"/>
</dbReference>
<evidence type="ECO:0000313" key="4">
    <source>
        <dbReference type="Proteomes" id="UP000002785"/>
    </source>
</evidence>